<gene>
    <name evidence="1" type="ORF">CQA58_01880</name>
</gene>
<evidence type="ECO:0000313" key="1">
    <source>
        <dbReference type="EMBL" id="RDU71815.1"/>
    </source>
</evidence>
<name>A0A3D8J3T9_9HELI</name>
<accession>A0A3D8J3T9</accession>
<dbReference type="AlphaFoldDB" id="A0A3D8J3T9"/>
<comment type="caution">
    <text evidence="1">The sequence shown here is derived from an EMBL/GenBank/DDBJ whole genome shotgun (WGS) entry which is preliminary data.</text>
</comment>
<reference evidence="1 2" key="1">
    <citation type="submission" date="2018-04" db="EMBL/GenBank/DDBJ databases">
        <title>Novel Campyloabacter and Helicobacter Species and Strains.</title>
        <authorList>
            <person name="Mannion A.J."/>
            <person name="Shen Z."/>
            <person name="Fox J.G."/>
        </authorList>
    </citation>
    <scope>NUCLEOTIDE SEQUENCE [LARGE SCALE GENOMIC DNA]</scope>
    <source>
        <strain evidence="1 2">MIT 04-9366</strain>
    </source>
</reference>
<protein>
    <recommendedName>
        <fullName evidence="3">Outer membrane beta-barrel protein</fullName>
    </recommendedName>
</protein>
<evidence type="ECO:0008006" key="3">
    <source>
        <dbReference type="Google" id="ProtNLM"/>
    </source>
</evidence>
<sequence>MFNSNSPLGLGYSVGVMGGLQKYTYEKVGIRHSFGFKFSYIPNVTSIRDKTLKEYCVVNCDKAKEYKFSNTHGNQSVLYYALDGLFDFVKTDKTRFGMILGISVDFAFTNGEGSDSVGGTTWLFGSARTGFYTQVNNNIFDLTLKLPVLGCGVGKPVFDTTLTLGYKYLF</sequence>
<dbReference type="Proteomes" id="UP000257045">
    <property type="component" value="Unassembled WGS sequence"/>
</dbReference>
<proteinExistence type="predicted"/>
<keyword evidence="2" id="KW-1185">Reference proteome</keyword>
<dbReference type="EMBL" id="NXLV01000002">
    <property type="protein sequence ID" value="RDU71815.1"/>
    <property type="molecule type" value="Genomic_DNA"/>
</dbReference>
<evidence type="ECO:0000313" key="2">
    <source>
        <dbReference type="Proteomes" id="UP000257045"/>
    </source>
</evidence>
<organism evidence="1 2">
    <name type="scientific">Helicobacter brantae</name>
    <dbReference type="NCBI Taxonomy" id="375927"/>
    <lineage>
        <taxon>Bacteria</taxon>
        <taxon>Pseudomonadati</taxon>
        <taxon>Campylobacterota</taxon>
        <taxon>Epsilonproteobacteria</taxon>
        <taxon>Campylobacterales</taxon>
        <taxon>Helicobacteraceae</taxon>
        <taxon>Helicobacter</taxon>
    </lineage>
</organism>